<reference evidence="1 2" key="1">
    <citation type="submission" date="2017-09" db="EMBL/GenBank/DDBJ databases">
        <authorList>
            <person name="Lee N."/>
            <person name="Cho B.-K."/>
        </authorList>
    </citation>
    <scope>NUCLEOTIDE SEQUENCE [LARGE SCALE GENOMIC DNA]</scope>
    <source>
        <strain evidence="1 2">ATCC 12769</strain>
    </source>
</reference>
<dbReference type="KEGG" id="snk:CP967_26865"/>
<proteinExistence type="predicted"/>
<dbReference type="InterPro" id="IPR028228">
    <property type="entry name" value="Imm53"/>
</dbReference>
<organism evidence="1 2">
    <name type="scientific">Streptomyces nitrosporeus</name>
    <dbReference type="NCBI Taxonomy" id="28894"/>
    <lineage>
        <taxon>Bacteria</taxon>
        <taxon>Bacillati</taxon>
        <taxon>Actinomycetota</taxon>
        <taxon>Actinomycetes</taxon>
        <taxon>Kitasatosporales</taxon>
        <taxon>Streptomycetaceae</taxon>
        <taxon>Streptomyces</taxon>
    </lineage>
</organism>
<sequence length="122" mass="13490">MRVCSKTGRSPSGVPDKDRGIQFIQSWYASNCNGEWEHEFGVRMATSDNPGWHIEIDVTETDLEGVHVAREKHELLEGRWMIAWSDGVVFQLACDPLSLCCVDVFFEEVAGKAAACAGDTLA</sequence>
<dbReference type="GO" id="GO:0016740">
    <property type="term" value="F:transferase activity"/>
    <property type="evidence" value="ECO:0007669"/>
    <property type="project" value="UniProtKB-KW"/>
</dbReference>
<dbReference type="Proteomes" id="UP000326178">
    <property type="component" value="Chromosome"/>
</dbReference>
<accession>A0A5J6FNH4</accession>
<gene>
    <name evidence="1" type="ORF">CP967_26865</name>
</gene>
<protein>
    <submittedName>
        <fullName evidence="1">Rhodanese-related sulfurtransferase</fullName>
    </submittedName>
</protein>
<dbReference type="Pfam" id="PF15580">
    <property type="entry name" value="Imm53"/>
    <property type="match status" value="1"/>
</dbReference>
<name>A0A5J6FNH4_9ACTN</name>
<evidence type="ECO:0000313" key="2">
    <source>
        <dbReference type="Proteomes" id="UP000326178"/>
    </source>
</evidence>
<dbReference type="OrthoDB" id="3533713at2"/>
<evidence type="ECO:0000313" key="1">
    <source>
        <dbReference type="EMBL" id="QEU76794.1"/>
    </source>
</evidence>
<dbReference type="RefSeq" id="WP_150492071.1">
    <property type="nucleotide sequence ID" value="NZ_CP023702.1"/>
</dbReference>
<keyword evidence="1" id="KW-0808">Transferase</keyword>
<dbReference type="AlphaFoldDB" id="A0A5J6FNH4"/>
<dbReference type="EMBL" id="CP023702">
    <property type="protein sequence ID" value="QEU76794.1"/>
    <property type="molecule type" value="Genomic_DNA"/>
</dbReference>
<keyword evidence="2" id="KW-1185">Reference proteome</keyword>